<feature type="non-terminal residue" evidence="3">
    <location>
        <position position="1"/>
    </location>
</feature>
<feature type="transmembrane region" description="Helical" evidence="2">
    <location>
        <begin position="12"/>
        <end position="31"/>
    </location>
</feature>
<dbReference type="PANTHER" id="PTHR35094:SF1">
    <property type="entry name" value="PROTEIN, PUTATIVE-RELATED"/>
    <property type="match status" value="1"/>
</dbReference>
<feature type="compositionally biased region" description="Pro residues" evidence="1">
    <location>
        <begin position="54"/>
        <end position="73"/>
    </location>
</feature>
<feature type="compositionally biased region" description="Basic and acidic residues" evidence="1">
    <location>
        <begin position="34"/>
        <end position="47"/>
    </location>
</feature>
<name>A0AAV6NP45_9ROSI</name>
<keyword evidence="2" id="KW-1133">Transmembrane helix</keyword>
<feature type="region of interest" description="Disordered" evidence="1">
    <location>
        <begin position="34"/>
        <end position="73"/>
    </location>
</feature>
<feature type="transmembrane region" description="Helical" evidence="2">
    <location>
        <begin position="106"/>
        <end position="123"/>
    </location>
</feature>
<evidence type="ECO:0000256" key="1">
    <source>
        <dbReference type="SAM" id="MobiDB-lite"/>
    </source>
</evidence>
<dbReference type="EMBL" id="JAGKQH010000004">
    <property type="protein sequence ID" value="KAG6600825.1"/>
    <property type="molecule type" value="Genomic_DNA"/>
</dbReference>
<keyword evidence="4" id="KW-1185">Reference proteome</keyword>
<evidence type="ECO:0000313" key="4">
    <source>
        <dbReference type="Proteomes" id="UP000685013"/>
    </source>
</evidence>
<evidence type="ECO:0000313" key="3">
    <source>
        <dbReference type="EMBL" id="KAG6600825.1"/>
    </source>
</evidence>
<organism evidence="3 4">
    <name type="scientific">Cucurbita argyrosperma subsp. sororia</name>
    <dbReference type="NCBI Taxonomy" id="37648"/>
    <lineage>
        <taxon>Eukaryota</taxon>
        <taxon>Viridiplantae</taxon>
        <taxon>Streptophyta</taxon>
        <taxon>Embryophyta</taxon>
        <taxon>Tracheophyta</taxon>
        <taxon>Spermatophyta</taxon>
        <taxon>Magnoliopsida</taxon>
        <taxon>eudicotyledons</taxon>
        <taxon>Gunneridae</taxon>
        <taxon>Pentapetalae</taxon>
        <taxon>rosids</taxon>
        <taxon>fabids</taxon>
        <taxon>Cucurbitales</taxon>
        <taxon>Cucurbitaceae</taxon>
        <taxon>Cucurbiteae</taxon>
        <taxon>Cucurbita</taxon>
    </lineage>
</organism>
<sequence>MCIQTRPRYALFIFSFFFVLSINVVLTHGFLSSKKLDESTGGDDPRVKCTPCTHNPPPPPPPPKKPSPAYCPPPPPPPSSFIYILGPPGNLYPIDRDFAGADRRRVVVELSAVALFGLIGFLGV</sequence>
<dbReference type="AlphaFoldDB" id="A0AAV6NP45"/>
<proteinExistence type="predicted"/>
<dbReference type="PANTHER" id="PTHR35094">
    <property type="entry name" value="LEUCINE-RICH REPEAT EXTENSIN-LIKE PROTEIN 2"/>
    <property type="match status" value="1"/>
</dbReference>
<keyword evidence="2" id="KW-0812">Transmembrane</keyword>
<reference evidence="3 4" key="1">
    <citation type="journal article" date="2021" name="Hortic Res">
        <title>The domestication of Cucurbita argyrosperma as revealed by the genome of its wild relative.</title>
        <authorList>
            <person name="Barrera-Redondo J."/>
            <person name="Sanchez-de la Vega G."/>
            <person name="Aguirre-Liguori J.A."/>
            <person name="Castellanos-Morales G."/>
            <person name="Gutierrez-Guerrero Y.T."/>
            <person name="Aguirre-Dugua X."/>
            <person name="Aguirre-Planter E."/>
            <person name="Tenaillon M.I."/>
            <person name="Lira-Saade R."/>
            <person name="Eguiarte L.E."/>
        </authorList>
    </citation>
    <scope>NUCLEOTIDE SEQUENCE [LARGE SCALE GENOMIC DNA]</scope>
    <source>
        <strain evidence="3">JBR-2021</strain>
    </source>
</reference>
<dbReference type="Proteomes" id="UP000685013">
    <property type="component" value="Chromosome 4"/>
</dbReference>
<keyword evidence="2" id="KW-0472">Membrane</keyword>
<evidence type="ECO:0000256" key="2">
    <source>
        <dbReference type="SAM" id="Phobius"/>
    </source>
</evidence>
<comment type="caution">
    <text evidence="3">The sequence shown here is derived from an EMBL/GenBank/DDBJ whole genome shotgun (WGS) entry which is preliminary data.</text>
</comment>
<accession>A0AAV6NP45</accession>
<protein>
    <submittedName>
        <fullName evidence="3">Uncharacterized protein</fullName>
    </submittedName>
</protein>
<gene>
    <name evidence="3" type="ORF">SDJN03_06058</name>
</gene>